<dbReference type="InterPro" id="IPR005887">
    <property type="entry name" value="GH92_a_mannosidase_put"/>
</dbReference>
<dbReference type="GO" id="GO:0030246">
    <property type="term" value="F:carbohydrate binding"/>
    <property type="evidence" value="ECO:0007669"/>
    <property type="project" value="InterPro"/>
</dbReference>
<evidence type="ECO:0008006" key="5">
    <source>
        <dbReference type="Google" id="ProtNLM"/>
    </source>
</evidence>
<dbReference type="InterPro" id="IPR041371">
    <property type="entry name" value="GH92_N"/>
</dbReference>
<feature type="domain" description="Glycosyl hydrolase family 92" evidence="1">
    <location>
        <begin position="306"/>
        <end position="785"/>
    </location>
</feature>
<dbReference type="GO" id="GO:0006516">
    <property type="term" value="P:glycoprotein catabolic process"/>
    <property type="evidence" value="ECO:0007669"/>
    <property type="project" value="TreeGrafter"/>
</dbReference>
<dbReference type="Gene3D" id="1.20.1050.60">
    <property type="entry name" value="alpha-1,2-mannosidase"/>
    <property type="match status" value="1"/>
</dbReference>
<dbReference type="EMBL" id="MDYL01000020">
    <property type="protein sequence ID" value="OQD72593.1"/>
    <property type="molecule type" value="Genomic_DNA"/>
</dbReference>
<dbReference type="OrthoDB" id="449263at2759"/>
<dbReference type="FunFam" id="1.20.1050.60:FF:000002">
    <property type="entry name" value="Glycosyl hydrolase family 92"/>
    <property type="match status" value="1"/>
</dbReference>
<dbReference type="Pfam" id="PF07971">
    <property type="entry name" value="Glyco_hydro_92"/>
    <property type="match status" value="1"/>
</dbReference>
<evidence type="ECO:0000313" key="4">
    <source>
        <dbReference type="Proteomes" id="UP000191522"/>
    </source>
</evidence>
<dbReference type="OMA" id="QFHYSGR"/>
<dbReference type="STRING" id="69771.A0A1V6P6U2"/>
<dbReference type="FunFam" id="2.70.98.10:FF:000010">
    <property type="entry name" value="Alpha-1,2-mannosidase family protein"/>
    <property type="match status" value="1"/>
</dbReference>
<dbReference type="InterPro" id="IPR050883">
    <property type="entry name" value="PNGase"/>
</dbReference>
<feature type="domain" description="Glycosyl hydrolase family 92 N-terminal" evidence="2">
    <location>
        <begin position="55"/>
        <end position="300"/>
    </location>
</feature>
<dbReference type="FunFam" id="3.30.2080.10:FF:000001">
    <property type="entry name" value="Alpha-1,2-mannosidase subfamily"/>
    <property type="match status" value="1"/>
</dbReference>
<dbReference type="GO" id="GO:0005634">
    <property type="term" value="C:nucleus"/>
    <property type="evidence" value="ECO:0007669"/>
    <property type="project" value="TreeGrafter"/>
</dbReference>
<sequence length="806" mass="88533">MAWEVCGPNCLSEFTMRPQVFRLLAKALAITAAVYGSVALGAQDASTGKVDILDYVDPLIGTANGGHVFSGATLPFGMAKAVADTQGENQAGFAWDTSVVTGFSHMHDSGTGGSPSLGNFPLFAQSACPNDDINQCKWQQTDRAVAWQKDSVVAKPGYFSISLANGVKAEMTTTNRSALYRFTFNGSAESLSPVVLVDLMDLPRSRSKGTASVDPNTGRLTGNGTFNPSFGIGSYNLHFCVDFKGADLRDTGSWSRNRANFTVKNVMLTGSYSAATLSAGTFARFKSLQNNTMLARVGVSFMNVSQACANAEREQPNFDFDGTVAAAKSAWRKKLDVISVDVEGVSKDLQKVFWSGAYRAMISPQDYTGENPLWKSNEPYYDSYYCIWDSYRSIHPLLTLLDPLSQSLMVRSLVDIYRHEGYLPDCRMSLCKGYTQGGSNADVLMADAYLKKVPGVDWHTAYEAVVKDAEIEPGNWDVEGRGGLHSWKNLGFIPTDDFDPYGTGTHTRSISRTVEYAYNDFCIAEMARAMGHTSDHAKYLARSGNWINMFKADQKSSINGVDTGFTGFLQPRYMNGTWGFQDPIFCSPLLDFTSCYLNPSGHETYEGSAWLYTFYAPHDMGSLIKTLGGAEAFTKRLTFLHESGLLYVGDEQAFLTIYQFHYAGRPALSAKYSHFYIPSQFNTTTAGIAGNDDSGAMGSFVVLSMMGLWPVPGQNVYLLTPPYFKEVSITNPVTGKVTTIRNVNFDPSYRSIYIQSAKLNGQPWSKNWVTHDFFNDGGVLELELGENESDWGTHVEDLPPSVNGYQ</sequence>
<dbReference type="Gene3D" id="3.30.2080.10">
    <property type="entry name" value="GH92 mannosidase domain"/>
    <property type="match status" value="1"/>
</dbReference>
<proteinExistence type="predicted"/>
<dbReference type="InterPro" id="IPR008928">
    <property type="entry name" value="6-hairpin_glycosidase_sf"/>
</dbReference>
<dbReference type="NCBIfam" id="TIGR01180">
    <property type="entry name" value="aman2_put"/>
    <property type="match status" value="1"/>
</dbReference>
<name>A0A1V6P6U2_PENDC</name>
<keyword evidence="4" id="KW-1185">Reference proteome</keyword>
<dbReference type="Proteomes" id="UP000191522">
    <property type="component" value="Unassembled WGS sequence"/>
</dbReference>
<dbReference type="PANTHER" id="PTHR12143:SF42">
    <property type="entry name" value="PUTATIVE SUBFAMILY (AFU_ORTHOLOGUE AFUA_6G13760)-RELATED"/>
    <property type="match status" value="1"/>
</dbReference>
<evidence type="ECO:0000313" key="3">
    <source>
        <dbReference type="EMBL" id="OQD72593.1"/>
    </source>
</evidence>
<protein>
    <recommendedName>
        <fullName evidence="5">Alpha-1,2-mannosidase</fullName>
    </recommendedName>
</protein>
<dbReference type="PANTHER" id="PTHR12143">
    <property type="entry name" value="PEPTIDE N-GLYCANASE PNGASE -RELATED"/>
    <property type="match status" value="1"/>
</dbReference>
<evidence type="ECO:0000259" key="1">
    <source>
        <dbReference type="Pfam" id="PF07971"/>
    </source>
</evidence>
<dbReference type="InterPro" id="IPR014718">
    <property type="entry name" value="GH-type_carb-bd"/>
</dbReference>
<dbReference type="FunFam" id="1.20.1610.10:FF:000002">
    <property type="entry name" value="Alpha-1,2-mannosidase family protein"/>
    <property type="match status" value="1"/>
</dbReference>
<dbReference type="InterPro" id="IPR012939">
    <property type="entry name" value="Glyco_hydro_92"/>
</dbReference>
<organism evidence="3 4">
    <name type="scientific">Penicillium decumbens</name>
    <dbReference type="NCBI Taxonomy" id="69771"/>
    <lineage>
        <taxon>Eukaryota</taxon>
        <taxon>Fungi</taxon>
        <taxon>Dikarya</taxon>
        <taxon>Ascomycota</taxon>
        <taxon>Pezizomycotina</taxon>
        <taxon>Eurotiomycetes</taxon>
        <taxon>Eurotiomycetidae</taxon>
        <taxon>Eurotiales</taxon>
        <taxon>Aspergillaceae</taxon>
        <taxon>Penicillium</taxon>
    </lineage>
</organism>
<evidence type="ECO:0000259" key="2">
    <source>
        <dbReference type="Pfam" id="PF17678"/>
    </source>
</evidence>
<dbReference type="Gene3D" id="2.70.98.10">
    <property type="match status" value="1"/>
</dbReference>
<dbReference type="SUPFAM" id="SSF48208">
    <property type="entry name" value="Six-hairpin glycosidases"/>
    <property type="match status" value="1"/>
</dbReference>
<reference evidence="4" key="1">
    <citation type="journal article" date="2017" name="Nat. Microbiol.">
        <title>Global analysis of biosynthetic gene clusters reveals vast potential of secondary metabolite production in Penicillium species.</title>
        <authorList>
            <person name="Nielsen J.C."/>
            <person name="Grijseels S."/>
            <person name="Prigent S."/>
            <person name="Ji B."/>
            <person name="Dainat J."/>
            <person name="Nielsen K.F."/>
            <person name="Frisvad J.C."/>
            <person name="Workman M."/>
            <person name="Nielsen J."/>
        </authorList>
    </citation>
    <scope>NUCLEOTIDE SEQUENCE [LARGE SCALE GENOMIC DNA]</scope>
    <source>
        <strain evidence="4">IBT 11843</strain>
    </source>
</reference>
<dbReference type="GO" id="GO:0005829">
    <property type="term" value="C:cytosol"/>
    <property type="evidence" value="ECO:0007669"/>
    <property type="project" value="TreeGrafter"/>
</dbReference>
<dbReference type="Gene3D" id="1.20.1610.10">
    <property type="entry name" value="alpha-1,2-mannosidases domains"/>
    <property type="match status" value="1"/>
</dbReference>
<gene>
    <name evidence="3" type="ORF">PENDEC_c020G01879</name>
</gene>
<accession>A0A1V6P6U2</accession>
<comment type="caution">
    <text evidence="3">The sequence shown here is derived from an EMBL/GenBank/DDBJ whole genome shotgun (WGS) entry which is preliminary data.</text>
</comment>
<dbReference type="Pfam" id="PF17678">
    <property type="entry name" value="Glyco_hydro_92N"/>
    <property type="match status" value="1"/>
</dbReference>
<dbReference type="GO" id="GO:0005975">
    <property type="term" value="P:carbohydrate metabolic process"/>
    <property type="evidence" value="ECO:0007669"/>
    <property type="project" value="InterPro"/>
</dbReference>
<dbReference type="GO" id="GO:0000224">
    <property type="term" value="F:peptide-N4-(N-acetyl-beta-glucosaminyl)asparagine amidase activity"/>
    <property type="evidence" value="ECO:0007669"/>
    <property type="project" value="TreeGrafter"/>
</dbReference>
<dbReference type="AlphaFoldDB" id="A0A1V6P6U2"/>